<evidence type="ECO:0000256" key="1">
    <source>
        <dbReference type="SAM" id="MobiDB-lite"/>
    </source>
</evidence>
<name>A0ABR4QK04_9CEST</name>
<accession>A0ABR4QK04</accession>
<proteinExistence type="predicted"/>
<evidence type="ECO:0000313" key="2">
    <source>
        <dbReference type="EMBL" id="KAL5109882.1"/>
    </source>
</evidence>
<sequence length="69" mass="7485">MSGRLDGEESDSCSPAVTLLLCTGDLGAVGVKLRRDPEPSPLEEAQRNVQEADEEVEEGKKEKEEEIKG</sequence>
<gene>
    <name evidence="2" type="ORF">TcWFU_001977</name>
</gene>
<reference evidence="2 3" key="1">
    <citation type="journal article" date="2022" name="Front. Cell. Infect. Microbiol.">
        <title>The Genomes of Two Strains of Taenia crassiceps the Animal Model for the Study of Human Cysticercosis.</title>
        <authorList>
            <person name="Bobes R.J."/>
            <person name="Estrada K."/>
            <person name="Rios-Valencia D.G."/>
            <person name="Calderon-Gallegos A."/>
            <person name="de la Torre P."/>
            <person name="Carrero J.C."/>
            <person name="Sanchez-Flores A."/>
            <person name="Laclette J.P."/>
        </authorList>
    </citation>
    <scope>NUCLEOTIDE SEQUENCE [LARGE SCALE GENOMIC DNA]</scope>
    <source>
        <strain evidence="2">WFUcys</strain>
    </source>
</reference>
<comment type="caution">
    <text evidence="2">The sequence shown here is derived from an EMBL/GenBank/DDBJ whole genome shotgun (WGS) entry which is preliminary data.</text>
</comment>
<protein>
    <submittedName>
        <fullName evidence="2">Uncharacterized protein</fullName>
    </submittedName>
</protein>
<evidence type="ECO:0000313" key="3">
    <source>
        <dbReference type="Proteomes" id="UP001651158"/>
    </source>
</evidence>
<feature type="region of interest" description="Disordered" evidence="1">
    <location>
        <begin position="31"/>
        <end position="69"/>
    </location>
</feature>
<organism evidence="2 3">
    <name type="scientific">Taenia crassiceps</name>
    <dbReference type="NCBI Taxonomy" id="6207"/>
    <lineage>
        <taxon>Eukaryota</taxon>
        <taxon>Metazoa</taxon>
        <taxon>Spiralia</taxon>
        <taxon>Lophotrochozoa</taxon>
        <taxon>Platyhelminthes</taxon>
        <taxon>Cestoda</taxon>
        <taxon>Eucestoda</taxon>
        <taxon>Cyclophyllidea</taxon>
        <taxon>Taeniidae</taxon>
        <taxon>Taenia</taxon>
    </lineage>
</organism>
<feature type="compositionally biased region" description="Basic and acidic residues" evidence="1">
    <location>
        <begin position="58"/>
        <end position="69"/>
    </location>
</feature>
<dbReference type="Proteomes" id="UP001651158">
    <property type="component" value="Unassembled WGS sequence"/>
</dbReference>
<keyword evidence="3" id="KW-1185">Reference proteome</keyword>
<dbReference type="EMBL" id="JAKROA010000002">
    <property type="protein sequence ID" value="KAL5109882.1"/>
    <property type="molecule type" value="Genomic_DNA"/>
</dbReference>